<name>A0AAP3AKB5_RIEAN</name>
<keyword evidence="1" id="KW-0812">Transmembrane</keyword>
<keyword evidence="1" id="KW-0472">Membrane</keyword>
<reference evidence="2" key="1">
    <citation type="submission" date="2022-10" db="EMBL/GenBank/DDBJ databases">
        <title>Sifting through the core-genome to identify putative cross-protective antigens against Riemerella anatipestifer.</title>
        <authorList>
            <person name="Zheng X."/>
            <person name="Zhang W."/>
        </authorList>
    </citation>
    <scope>NUCLEOTIDE SEQUENCE</scope>
    <source>
        <strain evidence="2">ZWRA178</strain>
    </source>
</reference>
<feature type="transmembrane region" description="Helical" evidence="1">
    <location>
        <begin position="14"/>
        <end position="31"/>
    </location>
</feature>
<sequence>MTFLNIAYQKSKKMYYFFVGFIVLTLISHVFRTSSIPFFIYAMYSSPVPIQNDFSFFVIKKSDGKIFNHPELWNHHKRIVFYYSSRTWEQLLGQDSPKTVFHKKVYPSADKNYLNTHYPKWLFRYIQQVEGKKLDHITLYKVTVNYDKHNKYSVKNVEKIFTQGQ</sequence>
<keyword evidence="1" id="KW-1133">Transmembrane helix</keyword>
<dbReference type="AlphaFoldDB" id="A0AAP3AKB5"/>
<evidence type="ECO:0000313" key="3">
    <source>
        <dbReference type="Proteomes" id="UP001207440"/>
    </source>
</evidence>
<organism evidence="2 3">
    <name type="scientific">Riemerella anatipestifer</name>
    <name type="common">Moraxella anatipestifer</name>
    <dbReference type="NCBI Taxonomy" id="34085"/>
    <lineage>
        <taxon>Bacteria</taxon>
        <taxon>Pseudomonadati</taxon>
        <taxon>Bacteroidota</taxon>
        <taxon>Flavobacteriia</taxon>
        <taxon>Flavobacteriales</taxon>
        <taxon>Weeksellaceae</taxon>
        <taxon>Riemerella</taxon>
    </lineage>
</organism>
<dbReference type="RefSeq" id="WP_004917177.1">
    <property type="nucleotide sequence ID" value="NZ_CP029760.1"/>
</dbReference>
<dbReference type="Proteomes" id="UP001207440">
    <property type="component" value="Unassembled WGS sequence"/>
</dbReference>
<evidence type="ECO:0000313" key="2">
    <source>
        <dbReference type="EMBL" id="MCW0523366.1"/>
    </source>
</evidence>
<gene>
    <name evidence="2" type="ORF">OKE68_03400</name>
</gene>
<accession>A0AAP3AKB5</accession>
<comment type="caution">
    <text evidence="2">The sequence shown here is derived from an EMBL/GenBank/DDBJ whole genome shotgun (WGS) entry which is preliminary data.</text>
</comment>
<proteinExistence type="predicted"/>
<dbReference type="EMBL" id="JAOZYT010000013">
    <property type="protein sequence ID" value="MCW0523366.1"/>
    <property type="molecule type" value="Genomic_DNA"/>
</dbReference>
<evidence type="ECO:0000256" key="1">
    <source>
        <dbReference type="SAM" id="Phobius"/>
    </source>
</evidence>
<protein>
    <submittedName>
        <fullName evidence="2">Uncharacterized protein</fullName>
    </submittedName>
</protein>